<evidence type="ECO:0000313" key="3">
    <source>
        <dbReference type="EMBL" id="MFD1232021.1"/>
    </source>
</evidence>
<reference evidence="4" key="1">
    <citation type="journal article" date="2019" name="Int. J. Syst. Evol. Microbiol.">
        <title>The Global Catalogue of Microorganisms (GCM) 10K type strain sequencing project: providing services to taxonomists for standard genome sequencing and annotation.</title>
        <authorList>
            <consortium name="The Broad Institute Genomics Platform"/>
            <consortium name="The Broad Institute Genome Sequencing Center for Infectious Disease"/>
            <person name="Wu L."/>
            <person name="Ma J."/>
        </authorList>
    </citation>
    <scope>NUCLEOTIDE SEQUENCE [LARGE SCALE GENOMIC DNA]</scope>
    <source>
        <strain evidence="4">CCUG 49018</strain>
    </source>
</reference>
<dbReference type="Proteomes" id="UP001597182">
    <property type="component" value="Unassembled WGS sequence"/>
</dbReference>
<keyword evidence="4" id="KW-1185">Reference proteome</keyword>
<dbReference type="RefSeq" id="WP_339122494.1">
    <property type="nucleotide sequence ID" value="NZ_BAABKS010000017.1"/>
</dbReference>
<proteinExistence type="predicted"/>
<dbReference type="PANTHER" id="PTHR30143">
    <property type="entry name" value="ACID HYDRATASE"/>
    <property type="match status" value="1"/>
</dbReference>
<dbReference type="InterPro" id="IPR036663">
    <property type="entry name" value="Fumarylacetoacetase_C_sf"/>
</dbReference>
<dbReference type="InterPro" id="IPR050772">
    <property type="entry name" value="Hydratase-Decarb/MhpD_sf"/>
</dbReference>
<dbReference type="InterPro" id="IPR011234">
    <property type="entry name" value="Fumarylacetoacetase-like_C"/>
</dbReference>
<sequence>MTDVATWAARLDDAATGTAPIAPLSGDGLTDLAVAYEVQRGVVGLRLGRGERLVGGKLGLTSRAKQIAMGVDRPLYGLVTSGMARNSGSLLLLEELIHPRVEPEIAFVLGEPLEGPGVTVADVLAATRYVCPALDVIDSRYEGFRFTHLDAIADNASSAVFALGDDLVEPRGDLALTGCVLEVDGRVVESAAGAAVMGHPAAAVAYMANQLVATDRRLEAGWVVLSGGLTAPVPLLPGSTVTATLSGLGSVTLGAE</sequence>
<gene>
    <name evidence="3" type="ORF">ACFQ34_01875</name>
</gene>
<protein>
    <submittedName>
        <fullName evidence="3">2-keto-4-pentenoate hydratase</fullName>
    </submittedName>
</protein>
<evidence type="ECO:0000259" key="2">
    <source>
        <dbReference type="Pfam" id="PF01557"/>
    </source>
</evidence>
<accession>A0ABW3V9M6</accession>
<comment type="caution">
    <text evidence="3">The sequence shown here is derived from an EMBL/GenBank/DDBJ whole genome shotgun (WGS) entry which is preliminary data.</text>
</comment>
<evidence type="ECO:0000313" key="4">
    <source>
        <dbReference type="Proteomes" id="UP001597182"/>
    </source>
</evidence>
<name>A0ABW3V9M6_9PSEU</name>
<feature type="domain" description="Fumarylacetoacetase-like C-terminal" evidence="2">
    <location>
        <begin position="99"/>
        <end position="251"/>
    </location>
</feature>
<dbReference type="PANTHER" id="PTHR30143:SF0">
    <property type="entry name" value="2-KETO-4-PENTENOATE HYDRATASE"/>
    <property type="match status" value="1"/>
</dbReference>
<dbReference type="SUPFAM" id="SSF56529">
    <property type="entry name" value="FAH"/>
    <property type="match status" value="1"/>
</dbReference>
<keyword evidence="1" id="KW-0456">Lyase</keyword>
<evidence type="ECO:0000256" key="1">
    <source>
        <dbReference type="ARBA" id="ARBA00023239"/>
    </source>
</evidence>
<dbReference type="Pfam" id="PF01557">
    <property type="entry name" value="FAA_hydrolase"/>
    <property type="match status" value="1"/>
</dbReference>
<dbReference type="EMBL" id="JBHTMB010000012">
    <property type="protein sequence ID" value="MFD1232021.1"/>
    <property type="molecule type" value="Genomic_DNA"/>
</dbReference>
<dbReference type="Gene3D" id="3.90.850.10">
    <property type="entry name" value="Fumarylacetoacetase-like, C-terminal domain"/>
    <property type="match status" value="1"/>
</dbReference>
<organism evidence="3 4">
    <name type="scientific">Pseudonocardia benzenivorans</name>
    <dbReference type="NCBI Taxonomy" id="228005"/>
    <lineage>
        <taxon>Bacteria</taxon>
        <taxon>Bacillati</taxon>
        <taxon>Actinomycetota</taxon>
        <taxon>Actinomycetes</taxon>
        <taxon>Pseudonocardiales</taxon>
        <taxon>Pseudonocardiaceae</taxon>
        <taxon>Pseudonocardia</taxon>
    </lineage>
</organism>